<evidence type="ECO:0000256" key="5">
    <source>
        <dbReference type="ARBA" id="ARBA00022840"/>
    </source>
</evidence>
<evidence type="ECO:0000256" key="1">
    <source>
        <dbReference type="ARBA" id="ARBA00005715"/>
    </source>
</evidence>
<sequence length="437" mass="47287">MRTVIVADDITGANVSNSLLAKAGFKVGTLEITSSLEEYKDYDALAISTASRSVSAKEAYASVLKVMGNLIKNKVSLDFYSKRIDSTLRGNLGAEIDAMLEMLPRETLAIVVPAFPTSKKIVIGDYLLVDDIPLEQTDVKNDPTTPVLSSRVTELIAKQSKHPIVHLSLDTVLKGKDAIITRLTEIKQQPAGIVVCDSCTATDLESLSDALIEMKQAFLAVDPGPFTQSLVSTFDKKSKKAGVKDNILMLMGSASPIAIEQLNHLKENLNPYIIRVDVKKICQFSNRLEEMERVVKEAVLHNADSRILVISTMVTLEDKKSLEELAVSLNQTKEQVSSAISSGLAEIGKFLVESKKVDFSAYYTSGGDVTQSFLEALSANGIQIKAEISPLSVYGKMKGGPLAGKALITKGGLVGDKTTITECINYALERLAKEGVR</sequence>
<evidence type="ECO:0000256" key="3">
    <source>
        <dbReference type="ARBA" id="ARBA00022741"/>
    </source>
</evidence>
<dbReference type="RefSeq" id="WP_126831468.1">
    <property type="nucleotide sequence ID" value="NZ_CBCRYB010000010.1"/>
</dbReference>
<keyword evidence="2" id="KW-0808">Transferase</keyword>
<evidence type="ECO:0000259" key="8">
    <source>
        <dbReference type="Pfam" id="PF17042"/>
    </source>
</evidence>
<keyword evidence="10" id="KW-1185">Reference proteome</keyword>
<dbReference type="InterPro" id="IPR037051">
    <property type="entry name" value="4-carb_acid_sugar_kinase_N_sf"/>
</dbReference>
<keyword evidence="3" id="KW-0547">Nucleotide-binding</keyword>
<organism evidence="9 10">
    <name type="scientific">Vagococcus fessus</name>
    <dbReference type="NCBI Taxonomy" id="120370"/>
    <lineage>
        <taxon>Bacteria</taxon>
        <taxon>Bacillati</taxon>
        <taxon>Bacillota</taxon>
        <taxon>Bacilli</taxon>
        <taxon>Lactobacillales</taxon>
        <taxon>Enterococcaceae</taxon>
        <taxon>Vagococcus</taxon>
    </lineage>
</organism>
<dbReference type="Gene3D" id="3.40.50.10840">
    <property type="entry name" value="Putative sugar-binding, N-terminal domain"/>
    <property type="match status" value="1"/>
</dbReference>
<dbReference type="InterPro" id="IPR042213">
    <property type="entry name" value="NBD_C_sf"/>
</dbReference>
<protein>
    <recommendedName>
        <fullName evidence="11">Four-carbon acid sugar kinase family protein</fullName>
    </recommendedName>
</protein>
<dbReference type="Gene3D" id="3.40.980.20">
    <property type="entry name" value="Four-carbon acid sugar kinase, nucleotide binding domain"/>
    <property type="match status" value="1"/>
</dbReference>
<evidence type="ECO:0000256" key="4">
    <source>
        <dbReference type="ARBA" id="ARBA00022777"/>
    </source>
</evidence>
<dbReference type="AlphaFoldDB" id="A0A430A822"/>
<dbReference type="InterPro" id="IPR010737">
    <property type="entry name" value="4-carb_acid_sugar_kinase_N"/>
</dbReference>
<name>A0A430A822_9ENTE</name>
<keyword evidence="6" id="KW-0119">Carbohydrate metabolism</keyword>
<reference evidence="9 10" key="1">
    <citation type="submission" date="2017-05" db="EMBL/GenBank/DDBJ databases">
        <title>Vagococcus spp. assemblies.</title>
        <authorList>
            <person name="Gulvik C.A."/>
        </authorList>
    </citation>
    <scope>NUCLEOTIDE SEQUENCE [LARGE SCALE GENOMIC DNA]</scope>
    <source>
        <strain evidence="9 10">CCUG 41755</strain>
    </source>
</reference>
<comment type="similarity">
    <text evidence="1">Belongs to the four-carbon acid sugar kinase family.</text>
</comment>
<dbReference type="OrthoDB" id="9778478at2"/>
<comment type="caution">
    <text evidence="9">The sequence shown here is derived from an EMBL/GenBank/DDBJ whole genome shotgun (WGS) entry which is preliminary data.</text>
</comment>
<dbReference type="GO" id="GO:0016301">
    <property type="term" value="F:kinase activity"/>
    <property type="evidence" value="ECO:0007669"/>
    <property type="project" value="UniProtKB-KW"/>
</dbReference>
<keyword evidence="5" id="KW-0067">ATP-binding</keyword>
<proteinExistence type="inferred from homology"/>
<gene>
    <name evidence="9" type="ORF">CBF31_05955</name>
</gene>
<evidence type="ECO:0000313" key="9">
    <source>
        <dbReference type="EMBL" id="RSU03258.1"/>
    </source>
</evidence>
<keyword evidence="4" id="KW-0418">Kinase</keyword>
<dbReference type="SUPFAM" id="SSF142764">
    <property type="entry name" value="YgbK-like"/>
    <property type="match status" value="1"/>
</dbReference>
<accession>A0A430A822</accession>
<evidence type="ECO:0000256" key="6">
    <source>
        <dbReference type="ARBA" id="ARBA00023277"/>
    </source>
</evidence>
<feature type="domain" description="Four-carbon acid sugar kinase nucleotide binding" evidence="8">
    <location>
        <begin position="248"/>
        <end position="420"/>
    </location>
</feature>
<dbReference type="GO" id="GO:0005524">
    <property type="term" value="F:ATP binding"/>
    <property type="evidence" value="ECO:0007669"/>
    <property type="project" value="UniProtKB-KW"/>
</dbReference>
<evidence type="ECO:0000313" key="10">
    <source>
        <dbReference type="Proteomes" id="UP000287101"/>
    </source>
</evidence>
<evidence type="ECO:0000259" key="7">
    <source>
        <dbReference type="Pfam" id="PF07005"/>
    </source>
</evidence>
<dbReference type="EMBL" id="NGJY01000002">
    <property type="protein sequence ID" value="RSU03258.1"/>
    <property type="molecule type" value="Genomic_DNA"/>
</dbReference>
<evidence type="ECO:0008006" key="11">
    <source>
        <dbReference type="Google" id="ProtNLM"/>
    </source>
</evidence>
<evidence type="ECO:0000256" key="2">
    <source>
        <dbReference type="ARBA" id="ARBA00022679"/>
    </source>
</evidence>
<dbReference type="Proteomes" id="UP000287101">
    <property type="component" value="Unassembled WGS sequence"/>
</dbReference>
<dbReference type="Pfam" id="PF17042">
    <property type="entry name" value="NBD_C"/>
    <property type="match status" value="1"/>
</dbReference>
<dbReference type="InterPro" id="IPR031475">
    <property type="entry name" value="NBD_C"/>
</dbReference>
<dbReference type="Pfam" id="PF07005">
    <property type="entry name" value="SBD_N"/>
    <property type="match status" value="1"/>
</dbReference>
<feature type="domain" description="Four-carbon acid sugar kinase N-terminal" evidence="7">
    <location>
        <begin position="4"/>
        <end position="230"/>
    </location>
</feature>